<name>A0A6G1EFZ2_9ORYZ</name>
<feature type="region of interest" description="Disordered" evidence="1">
    <location>
        <begin position="1"/>
        <end position="54"/>
    </location>
</feature>
<comment type="caution">
    <text evidence="2">The sequence shown here is derived from an EMBL/GenBank/DDBJ whole genome shotgun (WGS) entry which is preliminary data.</text>
</comment>
<accession>A0A6G1EFZ2</accession>
<dbReference type="AlphaFoldDB" id="A0A6G1EFZ2"/>
<keyword evidence="3" id="KW-1185">Reference proteome</keyword>
<reference evidence="2 3" key="1">
    <citation type="submission" date="2019-11" db="EMBL/GenBank/DDBJ databases">
        <title>Whole genome sequence of Oryza granulata.</title>
        <authorList>
            <person name="Li W."/>
        </authorList>
    </citation>
    <scope>NUCLEOTIDE SEQUENCE [LARGE SCALE GENOMIC DNA]</scope>
    <source>
        <strain evidence="3">cv. Menghai</strain>
        <tissue evidence="2">Leaf</tissue>
    </source>
</reference>
<evidence type="ECO:0000256" key="1">
    <source>
        <dbReference type="SAM" id="MobiDB-lite"/>
    </source>
</evidence>
<protein>
    <submittedName>
        <fullName evidence="2">Uncharacterized protein</fullName>
    </submittedName>
</protein>
<sequence>MAIKSHMEQLARPVALSQKISRPRPPARVASRKRTRRPAGERSGPEPFDGSELSTRCRDDIIGAEPIMIGYSVRC</sequence>
<organism evidence="2 3">
    <name type="scientific">Oryza meyeriana var. granulata</name>
    <dbReference type="NCBI Taxonomy" id="110450"/>
    <lineage>
        <taxon>Eukaryota</taxon>
        <taxon>Viridiplantae</taxon>
        <taxon>Streptophyta</taxon>
        <taxon>Embryophyta</taxon>
        <taxon>Tracheophyta</taxon>
        <taxon>Spermatophyta</taxon>
        <taxon>Magnoliopsida</taxon>
        <taxon>Liliopsida</taxon>
        <taxon>Poales</taxon>
        <taxon>Poaceae</taxon>
        <taxon>BOP clade</taxon>
        <taxon>Oryzoideae</taxon>
        <taxon>Oryzeae</taxon>
        <taxon>Oryzinae</taxon>
        <taxon>Oryza</taxon>
        <taxon>Oryza meyeriana</taxon>
    </lineage>
</organism>
<proteinExistence type="predicted"/>
<evidence type="ECO:0000313" key="2">
    <source>
        <dbReference type="EMBL" id="KAF0923995.1"/>
    </source>
</evidence>
<evidence type="ECO:0000313" key="3">
    <source>
        <dbReference type="Proteomes" id="UP000479710"/>
    </source>
</evidence>
<gene>
    <name evidence="2" type="ORF">E2562_008345</name>
</gene>
<dbReference type="EMBL" id="SPHZ02000003">
    <property type="protein sequence ID" value="KAF0923995.1"/>
    <property type="molecule type" value="Genomic_DNA"/>
</dbReference>
<dbReference type="Proteomes" id="UP000479710">
    <property type="component" value="Unassembled WGS sequence"/>
</dbReference>